<dbReference type="PANTHER" id="PTHR35546:SF105">
    <property type="entry name" value="OS05G0139200 PROTEIN"/>
    <property type="match status" value="1"/>
</dbReference>
<dbReference type="PANTHER" id="PTHR35546">
    <property type="entry name" value="F-BOX PROTEIN INTERACTION DOMAIN PROTEIN-RELATED"/>
    <property type="match status" value="1"/>
</dbReference>
<keyword evidence="4" id="KW-1185">Reference proteome</keyword>
<sequence length="357" mass="39884">MGISSKTGVVAGIPDDALVDILSRLSAKFLCRSKCVSKPWCNLIADHLRCRKLPHTLEGFFYGIDDLCSRSIDSSEDDDKGAGEDDKEGASKDEDEDGSKDDVDEDSSDSSEDEDDISNYYYWVLRHVMTGLDDSSEDEDEDEDEAAVRTRTRTRTKAAVRMMRKVLARTMNKSVTTRTKAAVRATRKTPASTYENFFSSGKVVYGHFINLLGRSAPLVDPSFSSLRKQSEIMNLTLFDSCNGLLLFGNTEYYLVGATITYAVYNPATEHWVPVPSFSFTSDPLNSDEDREDDIVGEARLSAHLIFDPVISPHFQLIEFGHRTKPNGPCIFKMHGHLLHIHLHAPLCICTCTLCWTV</sequence>
<feature type="region of interest" description="Disordered" evidence="1">
    <location>
        <begin position="73"/>
        <end position="114"/>
    </location>
</feature>
<feature type="compositionally biased region" description="Basic and acidic residues" evidence="1">
    <location>
        <begin position="80"/>
        <end position="92"/>
    </location>
</feature>
<feature type="domain" description="F-box" evidence="2">
    <location>
        <begin position="13"/>
        <end position="53"/>
    </location>
</feature>
<evidence type="ECO:0000313" key="3">
    <source>
        <dbReference type="EMBL" id="OEL36954.1"/>
    </source>
</evidence>
<reference evidence="3 4" key="1">
    <citation type="submission" date="2016-09" db="EMBL/GenBank/DDBJ databases">
        <title>The draft genome of Dichanthelium oligosanthes: A C3 panicoid grass species.</title>
        <authorList>
            <person name="Studer A.J."/>
            <person name="Schnable J.C."/>
            <person name="Brutnell T.P."/>
        </authorList>
    </citation>
    <scope>NUCLEOTIDE SEQUENCE [LARGE SCALE GENOMIC DNA]</scope>
    <source>
        <strain evidence="4">cv. Kellogg 1175</strain>
        <tissue evidence="3">Leaf</tissue>
    </source>
</reference>
<dbReference type="Gene3D" id="1.20.1280.50">
    <property type="match status" value="1"/>
</dbReference>
<comment type="caution">
    <text evidence="3">The sequence shown here is derived from an EMBL/GenBank/DDBJ whole genome shotgun (WGS) entry which is preliminary data.</text>
</comment>
<dbReference type="InterPro" id="IPR055290">
    <property type="entry name" value="At3g26010-like"/>
</dbReference>
<dbReference type="Pfam" id="PF00646">
    <property type="entry name" value="F-box"/>
    <property type="match status" value="1"/>
</dbReference>
<proteinExistence type="predicted"/>
<dbReference type="InterPro" id="IPR001810">
    <property type="entry name" value="F-box_dom"/>
</dbReference>
<organism evidence="3 4">
    <name type="scientific">Dichanthelium oligosanthes</name>
    <dbReference type="NCBI Taxonomy" id="888268"/>
    <lineage>
        <taxon>Eukaryota</taxon>
        <taxon>Viridiplantae</taxon>
        <taxon>Streptophyta</taxon>
        <taxon>Embryophyta</taxon>
        <taxon>Tracheophyta</taxon>
        <taxon>Spermatophyta</taxon>
        <taxon>Magnoliopsida</taxon>
        <taxon>Liliopsida</taxon>
        <taxon>Poales</taxon>
        <taxon>Poaceae</taxon>
        <taxon>PACMAD clade</taxon>
        <taxon>Panicoideae</taxon>
        <taxon>Panicodae</taxon>
        <taxon>Paniceae</taxon>
        <taxon>Dichantheliinae</taxon>
        <taxon>Dichanthelium</taxon>
    </lineage>
</organism>
<dbReference type="SMART" id="SM00256">
    <property type="entry name" value="FBOX"/>
    <property type="match status" value="1"/>
</dbReference>
<evidence type="ECO:0000313" key="4">
    <source>
        <dbReference type="Proteomes" id="UP000095767"/>
    </source>
</evidence>
<accession>A0A1E5WHZ6</accession>
<dbReference type="SUPFAM" id="SSF81383">
    <property type="entry name" value="F-box domain"/>
    <property type="match status" value="1"/>
</dbReference>
<dbReference type="AlphaFoldDB" id="A0A1E5WHZ6"/>
<feature type="compositionally biased region" description="Acidic residues" evidence="1">
    <location>
        <begin position="134"/>
        <end position="145"/>
    </location>
</feature>
<evidence type="ECO:0000259" key="2">
    <source>
        <dbReference type="SMART" id="SM00256"/>
    </source>
</evidence>
<dbReference type="Proteomes" id="UP000095767">
    <property type="component" value="Unassembled WGS sequence"/>
</dbReference>
<dbReference type="STRING" id="888268.A0A1E5WHZ6"/>
<feature type="region of interest" description="Disordered" evidence="1">
    <location>
        <begin position="133"/>
        <end position="153"/>
    </location>
</feature>
<name>A0A1E5WHZ6_9POAL</name>
<gene>
    <name evidence="3" type="ORF">BAE44_0002027</name>
</gene>
<dbReference type="InterPro" id="IPR036047">
    <property type="entry name" value="F-box-like_dom_sf"/>
</dbReference>
<protein>
    <recommendedName>
        <fullName evidence="2">F-box domain-containing protein</fullName>
    </recommendedName>
</protein>
<evidence type="ECO:0000256" key="1">
    <source>
        <dbReference type="SAM" id="MobiDB-lite"/>
    </source>
</evidence>
<dbReference type="EMBL" id="LWDX02007234">
    <property type="protein sequence ID" value="OEL36954.1"/>
    <property type="molecule type" value="Genomic_DNA"/>
</dbReference>
<feature type="compositionally biased region" description="Acidic residues" evidence="1">
    <location>
        <begin position="93"/>
        <end position="114"/>
    </location>
</feature>